<name>A0A1I1LEH1_9FLAO</name>
<evidence type="ECO:0000313" key="4">
    <source>
        <dbReference type="EMBL" id="SFC69418.1"/>
    </source>
</evidence>
<dbReference type="PROSITE" id="PS50005">
    <property type="entry name" value="TPR"/>
    <property type="match status" value="1"/>
</dbReference>
<dbReference type="EMBL" id="FOKV01000007">
    <property type="protein sequence ID" value="SFC69418.1"/>
    <property type="molecule type" value="Genomic_DNA"/>
</dbReference>
<keyword evidence="2" id="KW-1133">Transmembrane helix</keyword>
<keyword evidence="1" id="KW-0802">TPR repeat</keyword>
<dbReference type="AlphaFoldDB" id="A0A1I1LEH1"/>
<evidence type="ECO:0000259" key="3">
    <source>
        <dbReference type="Pfam" id="PF06580"/>
    </source>
</evidence>
<dbReference type="SMART" id="SM00028">
    <property type="entry name" value="TPR"/>
    <property type="match status" value="4"/>
</dbReference>
<feature type="domain" description="Signal transduction histidine kinase internal region" evidence="3">
    <location>
        <begin position="371"/>
        <end position="442"/>
    </location>
</feature>
<dbReference type="Pfam" id="PF06580">
    <property type="entry name" value="His_kinase"/>
    <property type="match status" value="1"/>
</dbReference>
<keyword evidence="5" id="KW-1185">Reference proteome</keyword>
<dbReference type="STRING" id="1334022.SAMN04487907_107105"/>
<dbReference type="InterPro" id="IPR010559">
    <property type="entry name" value="Sig_transdc_His_kin_internal"/>
</dbReference>
<keyword evidence="2" id="KW-0472">Membrane</keyword>
<feature type="repeat" description="TPR" evidence="1">
    <location>
        <begin position="110"/>
        <end position="143"/>
    </location>
</feature>
<dbReference type="SUPFAM" id="SSF48452">
    <property type="entry name" value="TPR-like"/>
    <property type="match status" value="1"/>
</dbReference>
<dbReference type="Gene3D" id="3.30.565.10">
    <property type="entry name" value="Histidine kinase-like ATPase, C-terminal domain"/>
    <property type="match status" value="1"/>
</dbReference>
<accession>A0A1I1LEH1</accession>
<dbReference type="InterPro" id="IPR011990">
    <property type="entry name" value="TPR-like_helical_dom_sf"/>
</dbReference>
<dbReference type="InterPro" id="IPR050640">
    <property type="entry name" value="Bact_2-comp_sensor_kinase"/>
</dbReference>
<organism evidence="4 5">
    <name type="scientific">Zunongwangia mangrovi</name>
    <dbReference type="NCBI Taxonomy" id="1334022"/>
    <lineage>
        <taxon>Bacteria</taxon>
        <taxon>Pseudomonadati</taxon>
        <taxon>Bacteroidota</taxon>
        <taxon>Flavobacteriia</taxon>
        <taxon>Flavobacteriales</taxon>
        <taxon>Flavobacteriaceae</taxon>
        <taxon>Zunongwangia</taxon>
    </lineage>
</organism>
<dbReference type="PANTHER" id="PTHR34220">
    <property type="entry name" value="SENSOR HISTIDINE KINASE YPDA"/>
    <property type="match status" value="1"/>
</dbReference>
<dbReference type="PANTHER" id="PTHR34220:SF7">
    <property type="entry name" value="SENSOR HISTIDINE KINASE YPDA"/>
    <property type="match status" value="1"/>
</dbReference>
<feature type="transmembrane region" description="Helical" evidence="2">
    <location>
        <begin position="333"/>
        <end position="353"/>
    </location>
</feature>
<dbReference type="Proteomes" id="UP000199438">
    <property type="component" value="Unassembled WGS sequence"/>
</dbReference>
<evidence type="ECO:0000256" key="2">
    <source>
        <dbReference type="SAM" id="Phobius"/>
    </source>
</evidence>
<dbReference type="GO" id="GO:0000155">
    <property type="term" value="F:phosphorelay sensor kinase activity"/>
    <property type="evidence" value="ECO:0007669"/>
    <property type="project" value="InterPro"/>
</dbReference>
<reference evidence="5" key="1">
    <citation type="submission" date="2016-10" db="EMBL/GenBank/DDBJ databases">
        <authorList>
            <person name="Varghese N."/>
            <person name="Submissions S."/>
        </authorList>
    </citation>
    <scope>NUCLEOTIDE SEQUENCE [LARGE SCALE GENOMIC DNA]</scope>
    <source>
        <strain evidence="5">DSM 24499</strain>
    </source>
</reference>
<dbReference type="InterPro" id="IPR019734">
    <property type="entry name" value="TPR_rpt"/>
</dbReference>
<evidence type="ECO:0000256" key="1">
    <source>
        <dbReference type="PROSITE-ProRule" id="PRU00339"/>
    </source>
</evidence>
<dbReference type="SUPFAM" id="SSF55874">
    <property type="entry name" value="ATPase domain of HSP90 chaperone/DNA topoisomerase II/histidine kinase"/>
    <property type="match status" value="1"/>
</dbReference>
<protein>
    <submittedName>
        <fullName evidence="4">Tetratricopeptide repeat-containing protein</fullName>
    </submittedName>
</protein>
<dbReference type="InterPro" id="IPR036890">
    <property type="entry name" value="HATPase_C_sf"/>
</dbReference>
<keyword evidence="2" id="KW-0812">Transmembrane</keyword>
<dbReference type="GO" id="GO:0016020">
    <property type="term" value="C:membrane"/>
    <property type="evidence" value="ECO:0007669"/>
    <property type="project" value="InterPro"/>
</dbReference>
<proteinExistence type="predicted"/>
<gene>
    <name evidence="4" type="ORF">SAMN04487907_107105</name>
</gene>
<sequence length="579" mass="66328">MYIAQLINMQLSLRTILVLLGILFSLNLSSQSQKSFEFQTIDSLLQEQNYALAKTKVSKLLTTQNDDSLSAKVHLYLGKIELLTGNIDTALAEYFKAKAHQNYLSLQDKVNLFSGVGVIYSKSQNFEDAIINFEEALNYAETDLDRLKILVNLGSVSMEADKEQVSKIYNEALAITRKLEEYGVEAIVYTNLSNYYLKERNWKKAEESAKKSLHLRDSLKMPVSVITLNNLGYAQVNSGNIEDGIKNYNKALKDANLQEKIQLLYNLTSANIAAGDYQTALRYYDQYDSVKDIAASKNYEQKIADIRTAYETVEKEKKIALLEAENKIRKRELIWIIITGLVLLLVLGIGGYFRMKHIKIRQRLEQSHLRSKFLRLQLNPHFLFNALQQVQFYIYKNERETSMHYLDNFGKLIRSVLEHSDSDFIKVSEEIAMLHNYLSLQENAIATDFSFLIKCDAAISAEEIRIPAMLLQPFVENAVIHGAKGRPNNPKVEVLFKTTEAKHKISVEIIDNGLGIQQKQRNIQHDKLHRSMGQDILKKRMQELNTINQIKIDLEISNATKDEKYPGTRVKLIIPFIDV</sequence>
<dbReference type="Pfam" id="PF13432">
    <property type="entry name" value="TPR_16"/>
    <property type="match status" value="1"/>
</dbReference>
<evidence type="ECO:0000313" key="5">
    <source>
        <dbReference type="Proteomes" id="UP000199438"/>
    </source>
</evidence>
<dbReference type="Gene3D" id="1.25.40.10">
    <property type="entry name" value="Tetratricopeptide repeat domain"/>
    <property type="match status" value="2"/>
</dbReference>